<keyword evidence="8" id="KW-1185">Reference proteome</keyword>
<evidence type="ECO:0000313" key="7">
    <source>
        <dbReference type="EMBL" id="CAK7344911.1"/>
    </source>
</evidence>
<dbReference type="GO" id="GO:0000400">
    <property type="term" value="F:four-way junction DNA binding"/>
    <property type="evidence" value="ECO:0007669"/>
    <property type="project" value="TreeGrafter"/>
</dbReference>
<keyword evidence="1" id="KW-0547">Nucleotide-binding</keyword>
<dbReference type="GO" id="GO:0043138">
    <property type="term" value="F:3'-5' DNA helicase activity"/>
    <property type="evidence" value="ECO:0007669"/>
    <property type="project" value="TreeGrafter"/>
</dbReference>
<dbReference type="InterPro" id="IPR027417">
    <property type="entry name" value="P-loop_NTPase"/>
</dbReference>
<dbReference type="Gene3D" id="3.40.50.300">
    <property type="entry name" value="P-loop containing nucleotide triphosphate hydrolases"/>
    <property type="match status" value="1"/>
</dbReference>
<name>A0AAV1S5D7_9ROSI</name>
<organism evidence="7 8">
    <name type="scientific">Dovyalis caffra</name>
    <dbReference type="NCBI Taxonomy" id="77055"/>
    <lineage>
        <taxon>Eukaryota</taxon>
        <taxon>Viridiplantae</taxon>
        <taxon>Streptophyta</taxon>
        <taxon>Embryophyta</taxon>
        <taxon>Tracheophyta</taxon>
        <taxon>Spermatophyta</taxon>
        <taxon>Magnoliopsida</taxon>
        <taxon>eudicotyledons</taxon>
        <taxon>Gunneridae</taxon>
        <taxon>Pentapetalae</taxon>
        <taxon>rosids</taxon>
        <taxon>fabids</taxon>
        <taxon>Malpighiales</taxon>
        <taxon>Salicaceae</taxon>
        <taxon>Flacourtieae</taxon>
        <taxon>Dovyalis</taxon>
    </lineage>
</organism>
<accession>A0AAV1S5D7</accession>
<dbReference type="GO" id="GO:0005524">
    <property type="term" value="F:ATP binding"/>
    <property type="evidence" value="ECO:0007669"/>
    <property type="project" value="UniProtKB-KW"/>
</dbReference>
<keyword evidence="2" id="KW-0378">Hydrolase</keyword>
<reference evidence="7 8" key="1">
    <citation type="submission" date="2024-01" db="EMBL/GenBank/DDBJ databases">
        <authorList>
            <person name="Waweru B."/>
        </authorList>
    </citation>
    <scope>NUCLEOTIDE SEQUENCE [LARGE SCALE GENOMIC DNA]</scope>
</reference>
<gene>
    <name evidence="7" type="ORF">DCAF_LOCUS18009</name>
</gene>
<dbReference type="GO" id="GO:0016787">
    <property type="term" value="F:hydrolase activity"/>
    <property type="evidence" value="ECO:0007669"/>
    <property type="project" value="UniProtKB-KW"/>
</dbReference>
<protein>
    <recommendedName>
        <fullName evidence="6">Helicase ATP-binding domain-containing protein</fullName>
    </recommendedName>
</protein>
<evidence type="ECO:0000256" key="3">
    <source>
        <dbReference type="ARBA" id="ARBA00022806"/>
    </source>
</evidence>
<proteinExistence type="predicted"/>
<dbReference type="PANTHER" id="PTHR14025">
    <property type="entry name" value="FANCONI ANEMIA GROUP M FANCM FAMILY MEMBER"/>
    <property type="match status" value="1"/>
</dbReference>
<keyword evidence="4" id="KW-0067">ATP-binding</keyword>
<dbReference type="PANTHER" id="PTHR14025:SF20">
    <property type="entry name" value="FANCONI ANEMIA GROUP M PROTEIN"/>
    <property type="match status" value="1"/>
</dbReference>
<dbReference type="Pfam" id="PF04851">
    <property type="entry name" value="ResIII"/>
    <property type="match status" value="1"/>
</dbReference>
<sequence>MSSTVPLQIIDDNDDDEFDWEAAVREIDVACERAKNPSSSSSSTANNHAPSSSSFTPPVNVNNSYYSTKKTGTCKQSTLDKFIGKVGHVNLPVNRTFEVRHLQDNGINGDNRPSCIEIDAEAAKTWIYPVNVPLRDYQLAITKTALFTNTLVALPTGLGKTLIAAVVMFNYFRWFPDGKIVFAAPSRPLVTQQIEACHNIVGISQEWTIDMTGQVCPSKRACFWKTKRVFFVTPQVLEKDIQSGNILSYAIIFLLGKRLYHNTFYMETL</sequence>
<dbReference type="InterPro" id="IPR014001">
    <property type="entry name" value="Helicase_ATP-bd"/>
</dbReference>
<feature type="domain" description="Helicase ATP-binding" evidence="6">
    <location>
        <begin position="141"/>
        <end position="252"/>
    </location>
</feature>
<comment type="caution">
    <text evidence="7">The sequence shown here is derived from an EMBL/GenBank/DDBJ whole genome shotgun (WGS) entry which is preliminary data.</text>
</comment>
<dbReference type="GO" id="GO:0009378">
    <property type="term" value="F:four-way junction helicase activity"/>
    <property type="evidence" value="ECO:0007669"/>
    <property type="project" value="TreeGrafter"/>
</dbReference>
<keyword evidence="3" id="KW-0347">Helicase</keyword>
<dbReference type="GO" id="GO:0045003">
    <property type="term" value="P:double-strand break repair via synthesis-dependent strand annealing"/>
    <property type="evidence" value="ECO:0007669"/>
    <property type="project" value="TreeGrafter"/>
</dbReference>
<evidence type="ECO:0000259" key="6">
    <source>
        <dbReference type="PROSITE" id="PS51192"/>
    </source>
</evidence>
<dbReference type="PROSITE" id="PS51192">
    <property type="entry name" value="HELICASE_ATP_BIND_1"/>
    <property type="match status" value="1"/>
</dbReference>
<evidence type="ECO:0000256" key="4">
    <source>
        <dbReference type="ARBA" id="ARBA00022840"/>
    </source>
</evidence>
<evidence type="ECO:0000256" key="2">
    <source>
        <dbReference type="ARBA" id="ARBA00022801"/>
    </source>
</evidence>
<dbReference type="AlphaFoldDB" id="A0AAV1S5D7"/>
<evidence type="ECO:0000256" key="1">
    <source>
        <dbReference type="ARBA" id="ARBA00022741"/>
    </source>
</evidence>
<dbReference type="EMBL" id="CAWUPB010001165">
    <property type="protein sequence ID" value="CAK7344911.1"/>
    <property type="molecule type" value="Genomic_DNA"/>
</dbReference>
<feature type="region of interest" description="Disordered" evidence="5">
    <location>
        <begin position="34"/>
        <end position="60"/>
    </location>
</feature>
<feature type="compositionally biased region" description="Low complexity" evidence="5">
    <location>
        <begin position="36"/>
        <end position="54"/>
    </location>
</feature>
<dbReference type="SUPFAM" id="SSF52540">
    <property type="entry name" value="P-loop containing nucleoside triphosphate hydrolases"/>
    <property type="match status" value="1"/>
</dbReference>
<evidence type="ECO:0000313" key="8">
    <source>
        <dbReference type="Proteomes" id="UP001314170"/>
    </source>
</evidence>
<dbReference type="Proteomes" id="UP001314170">
    <property type="component" value="Unassembled WGS sequence"/>
</dbReference>
<evidence type="ECO:0000256" key="5">
    <source>
        <dbReference type="SAM" id="MobiDB-lite"/>
    </source>
</evidence>
<dbReference type="InterPro" id="IPR006935">
    <property type="entry name" value="Helicase/UvrB_N"/>
</dbReference>
<dbReference type="GO" id="GO:0036297">
    <property type="term" value="P:interstrand cross-link repair"/>
    <property type="evidence" value="ECO:0007669"/>
    <property type="project" value="TreeGrafter"/>
</dbReference>